<keyword evidence="1" id="KW-0472">Membrane</keyword>
<sequence length="95" mass="11289">MERDERKRQSDREALLALAVYVLYFAWWYVFGYGVGNGAPEDYDYVFGFPAWFFYSCVAGYPLVTILLWVFVRFFFRDIPLDDEGTDDREGEDRP</sequence>
<evidence type="ECO:0000256" key="1">
    <source>
        <dbReference type="SAM" id="Phobius"/>
    </source>
</evidence>
<feature type="transmembrane region" description="Helical" evidence="1">
    <location>
        <begin position="12"/>
        <end position="31"/>
    </location>
</feature>
<evidence type="ECO:0000313" key="2">
    <source>
        <dbReference type="EMBL" id="AMK09959.1"/>
    </source>
</evidence>
<dbReference type="EMBL" id="SOBK01000008">
    <property type="protein sequence ID" value="TDT87358.1"/>
    <property type="molecule type" value="Genomic_DNA"/>
</dbReference>
<evidence type="ECO:0000313" key="4">
    <source>
        <dbReference type="Proteomes" id="UP000055611"/>
    </source>
</evidence>
<keyword evidence="4" id="KW-1185">Reference proteome</keyword>
<dbReference type="InterPro" id="IPR010398">
    <property type="entry name" value="DUF997"/>
</dbReference>
<dbReference type="AlphaFoldDB" id="A0A126QJQ8"/>
<protein>
    <submittedName>
        <fullName evidence="3">Membrane protein YhdT</fullName>
    </submittedName>
    <submittedName>
        <fullName evidence="2">Sodium:pantothenate symporter</fullName>
    </submittedName>
</protein>
<dbReference type="Proteomes" id="UP000295506">
    <property type="component" value="Unassembled WGS sequence"/>
</dbReference>
<dbReference type="OrthoDB" id="1752893at2"/>
<dbReference type="PANTHER" id="PTHR39174:SF1">
    <property type="entry name" value="INNER MEMBRANE PROTEIN"/>
    <property type="match status" value="1"/>
</dbReference>
<dbReference type="EMBL" id="CP014206">
    <property type="protein sequence ID" value="AMK09959.1"/>
    <property type="molecule type" value="Genomic_DNA"/>
</dbReference>
<dbReference type="Pfam" id="PF06196">
    <property type="entry name" value="DUF997"/>
    <property type="match status" value="1"/>
</dbReference>
<dbReference type="RefSeq" id="WP_066799587.1">
    <property type="nucleotide sequence ID" value="NZ_CP014206.1"/>
</dbReference>
<dbReference type="Proteomes" id="UP000055611">
    <property type="component" value="Chromosome"/>
</dbReference>
<reference evidence="2 4" key="1">
    <citation type="journal article" date="2016" name="Front. Microbiol.">
        <title>Genome Sequence of the Piezophilic, Mesophilic Sulfate-Reducing Bacterium Desulfovibrio indicus J2T.</title>
        <authorList>
            <person name="Cao J."/>
            <person name="Maignien L."/>
            <person name="Shao Z."/>
            <person name="Alain K."/>
            <person name="Jebbar M."/>
        </authorList>
    </citation>
    <scope>NUCLEOTIDE SEQUENCE [LARGE SCALE GENOMIC DNA]</scope>
    <source>
        <strain evidence="2 4">J2</strain>
    </source>
</reference>
<evidence type="ECO:0000313" key="3">
    <source>
        <dbReference type="EMBL" id="TDT87358.1"/>
    </source>
</evidence>
<organism evidence="3 5">
    <name type="scientific">Pseudodesulfovibrio indicus</name>
    <dbReference type="NCBI Taxonomy" id="1716143"/>
    <lineage>
        <taxon>Bacteria</taxon>
        <taxon>Pseudomonadati</taxon>
        <taxon>Thermodesulfobacteriota</taxon>
        <taxon>Desulfovibrionia</taxon>
        <taxon>Desulfovibrionales</taxon>
        <taxon>Desulfovibrionaceae</taxon>
    </lineage>
</organism>
<feature type="transmembrane region" description="Helical" evidence="1">
    <location>
        <begin position="51"/>
        <end position="72"/>
    </location>
</feature>
<evidence type="ECO:0000313" key="5">
    <source>
        <dbReference type="Proteomes" id="UP000295506"/>
    </source>
</evidence>
<name>A0A126QJQ8_9BACT</name>
<gene>
    <name evidence="2" type="ORF">AWY79_01930</name>
    <name evidence="3" type="ORF">EDC59_10823</name>
</gene>
<dbReference type="PANTHER" id="PTHR39174">
    <property type="entry name" value="INNER MEMBRANE PROTEIN-RELATED"/>
    <property type="match status" value="1"/>
</dbReference>
<keyword evidence="1" id="KW-1133">Transmembrane helix</keyword>
<dbReference type="KEGG" id="dej:AWY79_01930"/>
<proteinExistence type="predicted"/>
<reference evidence="3 5" key="2">
    <citation type="submission" date="2019-03" db="EMBL/GenBank/DDBJ databases">
        <title>Genomic Encyclopedia of Type Strains, Phase IV (KMG-IV): sequencing the most valuable type-strain genomes for metagenomic binning, comparative biology and taxonomic classification.</title>
        <authorList>
            <person name="Goeker M."/>
        </authorList>
    </citation>
    <scope>NUCLEOTIDE SEQUENCE [LARGE SCALE GENOMIC DNA]</scope>
    <source>
        <strain evidence="3 5">DSM 101483</strain>
    </source>
</reference>
<accession>A0A126QJQ8</accession>
<keyword evidence="1" id="KW-0812">Transmembrane</keyword>